<comment type="caution">
    <text evidence="2">The sequence shown here is derived from an EMBL/GenBank/DDBJ whole genome shotgun (WGS) entry which is preliminary data.</text>
</comment>
<sequence length="187" mass="18680">MTAERNEPDGTAPDTAEGPETSPRQQGGGISIGSMTGGAVAAGHRARAQDESDRGARPPMPAPPVPVPPQPPGGISIGTMSGGAVAAGRDARAVDASRQATGAVPVPPELLDAVRTLRAQLRLLTPTAETSEVEGALAEVEEEITSTGQAGRGRLAGVRDRLELGMTALGGLVSAATLAQLIGQALG</sequence>
<protein>
    <submittedName>
        <fullName evidence="2">Uncharacterized protein</fullName>
    </submittedName>
</protein>
<reference evidence="2 3" key="1">
    <citation type="submission" date="2019-03" db="EMBL/GenBank/DDBJ databases">
        <authorList>
            <person name="Gonzalez-Pimentel J.L."/>
        </authorList>
    </citation>
    <scope>NUCLEOTIDE SEQUENCE [LARGE SCALE GENOMIC DNA]</scope>
    <source>
        <strain evidence="2 3">JCM 31289</strain>
    </source>
</reference>
<gene>
    <name evidence="2" type="ORF">E4099_10385</name>
</gene>
<feature type="region of interest" description="Disordered" evidence="1">
    <location>
        <begin position="1"/>
        <end position="92"/>
    </location>
</feature>
<evidence type="ECO:0000313" key="3">
    <source>
        <dbReference type="Proteomes" id="UP000297948"/>
    </source>
</evidence>
<proteinExistence type="predicted"/>
<feature type="compositionally biased region" description="Pro residues" evidence="1">
    <location>
        <begin position="58"/>
        <end position="72"/>
    </location>
</feature>
<dbReference type="Proteomes" id="UP000297948">
    <property type="component" value="Unassembled WGS sequence"/>
</dbReference>
<dbReference type="AlphaFoldDB" id="A0A4Z0HEL3"/>
<keyword evidence="3" id="KW-1185">Reference proteome</keyword>
<dbReference type="EMBL" id="SRID01000068">
    <property type="protein sequence ID" value="TGB13233.1"/>
    <property type="molecule type" value="Genomic_DNA"/>
</dbReference>
<feature type="compositionally biased region" description="Basic and acidic residues" evidence="1">
    <location>
        <begin position="47"/>
        <end position="56"/>
    </location>
</feature>
<evidence type="ECO:0000256" key="1">
    <source>
        <dbReference type="SAM" id="MobiDB-lite"/>
    </source>
</evidence>
<dbReference type="RefSeq" id="WP_135338692.1">
    <property type="nucleotide sequence ID" value="NZ_JBHLTX010000005.1"/>
</dbReference>
<accession>A0A4Z0HEL3</accession>
<name>A0A4Z0HEL3_9ACTN</name>
<organism evidence="2 3">
    <name type="scientific">Streptomyces palmae</name>
    <dbReference type="NCBI Taxonomy" id="1701085"/>
    <lineage>
        <taxon>Bacteria</taxon>
        <taxon>Bacillati</taxon>
        <taxon>Actinomycetota</taxon>
        <taxon>Actinomycetes</taxon>
        <taxon>Kitasatosporales</taxon>
        <taxon>Streptomycetaceae</taxon>
        <taxon>Streptomyces</taxon>
    </lineage>
</organism>
<feature type="compositionally biased region" description="Low complexity" evidence="1">
    <location>
        <begin position="32"/>
        <end position="43"/>
    </location>
</feature>
<evidence type="ECO:0000313" key="2">
    <source>
        <dbReference type="EMBL" id="TGB13233.1"/>
    </source>
</evidence>